<protein>
    <submittedName>
        <fullName evidence="1">Uncharacterized protein</fullName>
    </submittedName>
</protein>
<evidence type="ECO:0000313" key="1">
    <source>
        <dbReference type="EMBL" id="VAV90987.1"/>
    </source>
</evidence>
<organism evidence="1">
    <name type="scientific">hydrothermal vent metagenome</name>
    <dbReference type="NCBI Taxonomy" id="652676"/>
    <lineage>
        <taxon>unclassified sequences</taxon>
        <taxon>metagenomes</taxon>
        <taxon>ecological metagenomes</taxon>
    </lineage>
</organism>
<dbReference type="EMBL" id="UOEE01000118">
    <property type="protein sequence ID" value="VAV90987.1"/>
    <property type="molecule type" value="Genomic_DNA"/>
</dbReference>
<proteinExistence type="predicted"/>
<dbReference type="AlphaFoldDB" id="A0A3B0RGU8"/>
<accession>A0A3B0RGU8</accession>
<name>A0A3B0RGU8_9ZZZZ</name>
<reference evidence="1" key="1">
    <citation type="submission" date="2018-06" db="EMBL/GenBank/DDBJ databases">
        <authorList>
            <person name="Zhirakovskaya E."/>
        </authorList>
    </citation>
    <scope>NUCLEOTIDE SEQUENCE</scope>
</reference>
<gene>
    <name evidence="1" type="ORF">MNBD_ALPHA06-2060</name>
</gene>
<sequence length="201" mass="22558">MKWMLLISLSLFWQTGALAQSAPDCEALGTQMKQQAKVLNYQEFEDDGWRKLAAKKCFFQAGTSIVAWLSAHADTASDEQTRTMRYHAARVFAMVGRTSVALIHLKHARNPDQAEDAAQDWNSYMDVFSGWLRRDLADVQAGIARLELQPIDDGGYKPNLEAAQRFLTCYTMPYAAIETDPACVVQSAKTDDFSDLKDESH</sequence>